<feature type="domain" description="Protein kinase" evidence="5">
    <location>
        <begin position="10"/>
        <end position="264"/>
    </location>
</feature>
<dbReference type="Pfam" id="PF01590">
    <property type="entry name" value="GAF"/>
    <property type="match status" value="1"/>
</dbReference>
<dbReference type="SUPFAM" id="SSF52540">
    <property type="entry name" value="P-loop containing nucleoside triphosphate hydrolases"/>
    <property type="match status" value="1"/>
</dbReference>
<sequence length="1702" mass="187593">MRVAEADLAGHTRNVLRRGDYALCRLEREPGDRILLAVPGHEAAHASKRMEHELALQAELDAAWAARPIALTRYQERPALALQDPGGELLEQWIGQPLDTTRFLQIAIGVIEAVRQVHERGLIHRDIKPANILVDPSGHRAWLTGFGIASRLAREHQTPEPPDIISGTLAYMAPEQTGRMNRATDSRSDLYALGITFYELLTGTLPFTTSDPIELIHCHIAREPTPPSRAPAQISLIVMKLLAKAAEDRYQTALGLETDLRTCLAALEATGRIAPFPLAAVDAPDRLLIPERLYGRESQVATLLNAFDQVATGGATQLVLVSGYSGIGKSSVVNELHKVIVLPRGIFISGKFDQRSRDVPYATVAEAFQTLIRQILNGKASDVAHWRNAILEAVGTNGRLLTDLMPELTRLIGPQPDVTAVAASDAQLRFESVFQGFVSVFARPEHPLLIFIDDLQWLDPATLALIEQLATHPDLGHLLLIGAYRDNEVGAEHMLLRMVASVRKAGTPVKEIALAPISLTDVGQLVADTLRCPRIRARRLAKLIYRKTGGNPFFAVQFLTNLSEEGLLHLDPMMREWTWDLGGIDAKGFTDNLVDLMIGRLKRLPSAAQDILKLLACLGSQAHIDTLELVIGLAQAEIHESLRAAVQSDIIVSRGEHYRFLHDRVQEAAYALISDSMRPALHLGVGQRLMAELKDEEVAEKIFDIVNQLNLGILAAADPDEQARIARLNLQAGLRAKASTAYASACSYFAFGLGILGDQVWEQSYDMAFKLLLERVECEMQRTNLSLAGELIELLLSKARSRVDRTEAYRLRITLQLLHGNMSLAVRTALECLEMFGMTYPERPTAEDVRAEYDDLQQRMGSRSIESLLELPLMENPEIRALSIVLRALGQSAYFVDEHLYGMFAFRMIKLAIEFGHSPSCIVGYGGAGIILGPAFGRFGDGERFARLGAAVAERHGFMHHPATFIFLQMASLWTRPIEEALAYLDAADKAARETGDLTVSCISAEHRVTNMLARGEALDVVWHETINSLLFVRKKGYAHIIDSLLATQHFIAMLRGDTSNEELVSDEATLLRSRLPIVQSFYWIQQLQLRYLMGDAAGAIDAADKAKPILWSAKRQIQFGTFRFYHALALLDVMRSALASVSGGLPQDLEDSLASLRTLAETAPHTYAHKLDLATAELAGVEGRDLDAMRLYEQAVQSALEKGFVQEAALGAELAADFFASRGLDRTAQSYRSEARDYYRRWGALAKVALLDLRHPEVTPRVSQAHLPTVETSLEHLDLATVVRMSQAVTGELLLDRLIETLMTIAIEHAGADRGLLVLPREDQLRVEAEAKSTAETVNVSLIGEDAPAPDLPTSILAQVRRTQQPVILDDARTKTMFSADKYLRLKSTRSVLCLPLVKQGDLIGILYLENSLVSHVFTPSRISVLKLLSSQIAISLENARLYAHLVSENRERQKAEEALREAQTELTRVTRLTTVGELVASIAHEINQPLTAVAVQSRTGLNWLGRATPDLEEARKALELIDRDARRAGDVIRSLRAMVTKSGPKRVLFDINDVVREVLALARTELHKHNVKVVTDLSAEVPPIYGDRVQLMQVILNLVMNGIEAMSAVEASRCLTVTSRLLPEEGVHIAVADTGAGVEAAKIDRVFDSFFTTKATGMGMGLSICRSIIGAHRGRIWLEPNAPHGAVFQFALPIGREVNP</sequence>
<dbReference type="PRINTS" id="PR00344">
    <property type="entry name" value="BCTRLSENSOR"/>
</dbReference>
<keyword evidence="4" id="KW-0175">Coiled coil</keyword>
<dbReference type="RefSeq" id="WP_163150165.1">
    <property type="nucleotide sequence ID" value="NZ_VKHP01000005.1"/>
</dbReference>
<organism evidence="7 8">
    <name type="scientific">Bradyrhizobium uaiense</name>
    <dbReference type="NCBI Taxonomy" id="2594946"/>
    <lineage>
        <taxon>Bacteria</taxon>
        <taxon>Pseudomonadati</taxon>
        <taxon>Pseudomonadota</taxon>
        <taxon>Alphaproteobacteria</taxon>
        <taxon>Hyphomicrobiales</taxon>
        <taxon>Nitrobacteraceae</taxon>
        <taxon>Bradyrhizobium</taxon>
    </lineage>
</organism>
<feature type="coiled-coil region" evidence="4">
    <location>
        <begin position="1447"/>
        <end position="1474"/>
    </location>
</feature>
<dbReference type="PROSITE" id="PS50011">
    <property type="entry name" value="PROTEIN_KINASE_DOM"/>
    <property type="match status" value="1"/>
</dbReference>
<comment type="catalytic activity">
    <reaction evidence="1">
        <text>ATP + protein L-histidine = ADP + protein N-phospho-L-histidine.</text>
        <dbReference type="EC" id="2.7.13.3"/>
    </reaction>
</comment>
<proteinExistence type="predicted"/>
<dbReference type="EC" id="2.7.13.3" evidence="2"/>
<dbReference type="PANTHER" id="PTHR43642">
    <property type="entry name" value="HYBRID SIGNAL TRANSDUCTION HISTIDINE KINASE G"/>
    <property type="match status" value="1"/>
</dbReference>
<dbReference type="PANTHER" id="PTHR43642:SF1">
    <property type="entry name" value="HYBRID SIGNAL TRANSDUCTION HISTIDINE KINASE G"/>
    <property type="match status" value="1"/>
</dbReference>
<dbReference type="Pfam" id="PF00512">
    <property type="entry name" value="HisKA"/>
    <property type="match status" value="1"/>
</dbReference>
<dbReference type="Gene3D" id="1.10.287.130">
    <property type="match status" value="1"/>
</dbReference>
<dbReference type="SUPFAM" id="SSF56112">
    <property type="entry name" value="Protein kinase-like (PK-like)"/>
    <property type="match status" value="1"/>
</dbReference>
<dbReference type="InterPro" id="IPR005467">
    <property type="entry name" value="His_kinase_dom"/>
</dbReference>
<dbReference type="SMART" id="SM00220">
    <property type="entry name" value="S_TKc"/>
    <property type="match status" value="1"/>
</dbReference>
<evidence type="ECO:0000259" key="5">
    <source>
        <dbReference type="PROSITE" id="PS50011"/>
    </source>
</evidence>
<evidence type="ECO:0000256" key="1">
    <source>
        <dbReference type="ARBA" id="ARBA00000085"/>
    </source>
</evidence>
<dbReference type="PROSITE" id="PS50109">
    <property type="entry name" value="HIS_KIN"/>
    <property type="match status" value="1"/>
</dbReference>
<dbReference type="InterPro" id="IPR003661">
    <property type="entry name" value="HisK_dim/P_dom"/>
</dbReference>
<reference evidence="7 8" key="1">
    <citation type="journal article" date="2020" name="Arch. Microbiol.">
        <title>Bradyrhizobium uaiense sp. nov., a new highly efficient cowpea symbiont.</title>
        <authorList>
            <person name="Cabral Michel D."/>
            <person name="Azarias Guimaraes A."/>
            <person name="Martins da Costa E."/>
            <person name="Soares de Carvalho T."/>
            <person name="Balsanelli E."/>
            <person name="Willems A."/>
            <person name="Maltempi de Souza E."/>
            <person name="de Souza Moreira F.M."/>
        </authorList>
    </citation>
    <scope>NUCLEOTIDE SEQUENCE [LARGE SCALE GENOMIC DNA]</scope>
    <source>
        <strain evidence="7 8">UFLA 03-164</strain>
    </source>
</reference>
<dbReference type="Pfam" id="PF02518">
    <property type="entry name" value="HATPase_c"/>
    <property type="match status" value="1"/>
</dbReference>
<dbReference type="InterPro" id="IPR000719">
    <property type="entry name" value="Prot_kinase_dom"/>
</dbReference>
<dbReference type="InterPro" id="IPR036890">
    <property type="entry name" value="HATPase_C_sf"/>
</dbReference>
<dbReference type="SMART" id="SM00387">
    <property type="entry name" value="HATPase_c"/>
    <property type="match status" value="1"/>
</dbReference>
<feature type="domain" description="Histidine kinase" evidence="6">
    <location>
        <begin position="1483"/>
        <end position="1698"/>
    </location>
</feature>
<dbReference type="InterPro" id="IPR003018">
    <property type="entry name" value="GAF"/>
</dbReference>
<dbReference type="Pfam" id="PF00069">
    <property type="entry name" value="Pkinase"/>
    <property type="match status" value="1"/>
</dbReference>
<dbReference type="Gene3D" id="3.30.565.10">
    <property type="entry name" value="Histidine kinase-like ATPase, C-terminal domain"/>
    <property type="match status" value="1"/>
</dbReference>
<dbReference type="InterPro" id="IPR053159">
    <property type="entry name" value="Hybrid_Histidine_Kinase"/>
</dbReference>
<dbReference type="InterPro" id="IPR008271">
    <property type="entry name" value="Ser/Thr_kinase_AS"/>
</dbReference>
<dbReference type="PROSITE" id="PS00108">
    <property type="entry name" value="PROTEIN_KINASE_ST"/>
    <property type="match status" value="1"/>
</dbReference>
<evidence type="ECO:0000256" key="4">
    <source>
        <dbReference type="SAM" id="Coils"/>
    </source>
</evidence>
<evidence type="ECO:0000256" key="2">
    <source>
        <dbReference type="ARBA" id="ARBA00012438"/>
    </source>
</evidence>
<accession>A0A6P1B8D1</accession>
<dbReference type="GO" id="GO:0005524">
    <property type="term" value="F:ATP binding"/>
    <property type="evidence" value="ECO:0007669"/>
    <property type="project" value="InterPro"/>
</dbReference>
<dbReference type="EMBL" id="VKHP01000005">
    <property type="protein sequence ID" value="NEU94675.1"/>
    <property type="molecule type" value="Genomic_DNA"/>
</dbReference>
<dbReference type="Gene3D" id="3.40.50.300">
    <property type="entry name" value="P-loop containing nucleotide triphosphate hydrolases"/>
    <property type="match status" value="1"/>
</dbReference>
<dbReference type="InterPro" id="IPR004358">
    <property type="entry name" value="Sig_transdc_His_kin-like_C"/>
</dbReference>
<dbReference type="CDD" id="cd00082">
    <property type="entry name" value="HisKA"/>
    <property type="match status" value="1"/>
</dbReference>
<dbReference type="Pfam" id="PF13191">
    <property type="entry name" value="AAA_16"/>
    <property type="match status" value="1"/>
</dbReference>
<evidence type="ECO:0000259" key="6">
    <source>
        <dbReference type="PROSITE" id="PS50109"/>
    </source>
</evidence>
<dbReference type="Gene3D" id="3.30.450.40">
    <property type="match status" value="1"/>
</dbReference>
<dbReference type="SUPFAM" id="SSF47384">
    <property type="entry name" value="Homodimeric domain of signal transducing histidine kinase"/>
    <property type="match status" value="1"/>
</dbReference>
<dbReference type="SUPFAM" id="SSF55874">
    <property type="entry name" value="ATPase domain of HSP90 chaperone/DNA topoisomerase II/histidine kinase"/>
    <property type="match status" value="1"/>
</dbReference>
<dbReference type="InterPro" id="IPR036097">
    <property type="entry name" value="HisK_dim/P_sf"/>
</dbReference>
<dbReference type="CDD" id="cd14014">
    <property type="entry name" value="STKc_PknB_like"/>
    <property type="match status" value="1"/>
</dbReference>
<dbReference type="InterPro" id="IPR029016">
    <property type="entry name" value="GAF-like_dom_sf"/>
</dbReference>
<gene>
    <name evidence="7" type="ORF">FNJ47_02230</name>
</gene>
<evidence type="ECO:0000313" key="7">
    <source>
        <dbReference type="EMBL" id="NEU94675.1"/>
    </source>
</evidence>
<evidence type="ECO:0000256" key="3">
    <source>
        <dbReference type="ARBA" id="ARBA00022553"/>
    </source>
</evidence>
<keyword evidence="8" id="KW-1185">Reference proteome</keyword>
<name>A0A6P1B8D1_9BRAD</name>
<dbReference type="Gene3D" id="1.10.510.10">
    <property type="entry name" value="Transferase(Phosphotransferase) domain 1"/>
    <property type="match status" value="1"/>
</dbReference>
<comment type="caution">
    <text evidence="7">The sequence shown here is derived from an EMBL/GenBank/DDBJ whole genome shotgun (WGS) entry which is preliminary data.</text>
</comment>
<dbReference type="SMART" id="SM00388">
    <property type="entry name" value="HisKA"/>
    <property type="match status" value="1"/>
</dbReference>
<dbReference type="Proteomes" id="UP000468531">
    <property type="component" value="Unassembled WGS sequence"/>
</dbReference>
<dbReference type="InterPro" id="IPR041664">
    <property type="entry name" value="AAA_16"/>
</dbReference>
<dbReference type="SMART" id="SM00065">
    <property type="entry name" value="GAF"/>
    <property type="match status" value="1"/>
</dbReference>
<dbReference type="SUPFAM" id="SSF55781">
    <property type="entry name" value="GAF domain-like"/>
    <property type="match status" value="1"/>
</dbReference>
<dbReference type="InterPro" id="IPR011009">
    <property type="entry name" value="Kinase-like_dom_sf"/>
</dbReference>
<dbReference type="GO" id="GO:0000155">
    <property type="term" value="F:phosphorelay sensor kinase activity"/>
    <property type="evidence" value="ECO:0007669"/>
    <property type="project" value="InterPro"/>
</dbReference>
<dbReference type="InterPro" id="IPR003594">
    <property type="entry name" value="HATPase_dom"/>
</dbReference>
<keyword evidence="3" id="KW-0597">Phosphoprotein</keyword>
<protein>
    <recommendedName>
        <fullName evidence="2">histidine kinase</fullName>
        <ecNumber evidence="2">2.7.13.3</ecNumber>
    </recommendedName>
</protein>
<evidence type="ECO:0000313" key="8">
    <source>
        <dbReference type="Proteomes" id="UP000468531"/>
    </source>
</evidence>
<dbReference type="InterPro" id="IPR027417">
    <property type="entry name" value="P-loop_NTPase"/>
</dbReference>